<proteinExistence type="predicted"/>
<sequence length="263" mass="28563">MAVATAGLLLIVAPARIIAQTNEAERPASASCRHEAVADVIAAVSAENDIVLTSGGTVKLTAIRLPDKGPFRDAAAAWLRGRIGVRVLVQGAGALDRWGRRSVRLRLASPAEPALDFGRELIEAGLALADPGAVDTQCPDDFLDREAMARQRSLGLWADAGYKPIAADQADRLKDRIGTFVIVEGRVRSVGERAQWTYLNFGGRWAEDFTVIIPKKSWKRMTDRGIDAAALKGRHVRVRGILEAWQGASLTVEIPEMIERLPR</sequence>
<dbReference type="GO" id="GO:0003677">
    <property type="term" value="F:DNA binding"/>
    <property type="evidence" value="ECO:0007669"/>
    <property type="project" value="UniProtKB-KW"/>
</dbReference>
<evidence type="ECO:0000313" key="1">
    <source>
        <dbReference type="EMBL" id="KAB0264723.1"/>
    </source>
</evidence>
<organism evidence="1 2">
    <name type="scientific">Microvirga brassicacearum</name>
    <dbReference type="NCBI Taxonomy" id="2580413"/>
    <lineage>
        <taxon>Bacteria</taxon>
        <taxon>Pseudomonadati</taxon>
        <taxon>Pseudomonadota</taxon>
        <taxon>Alphaproteobacteria</taxon>
        <taxon>Hyphomicrobiales</taxon>
        <taxon>Methylobacteriaceae</taxon>
        <taxon>Microvirga</taxon>
    </lineage>
</organism>
<comment type="caution">
    <text evidence="1">The sequence shown here is derived from an EMBL/GenBank/DDBJ whole genome shotgun (WGS) entry which is preliminary data.</text>
</comment>
<dbReference type="Proteomes" id="UP000325684">
    <property type="component" value="Unassembled WGS sequence"/>
</dbReference>
<gene>
    <name evidence="1" type="ORF">FEZ63_21985</name>
</gene>
<dbReference type="OrthoDB" id="7618306at2"/>
<dbReference type="AlphaFoldDB" id="A0A5N3P4U1"/>
<evidence type="ECO:0000313" key="2">
    <source>
        <dbReference type="Proteomes" id="UP000325684"/>
    </source>
</evidence>
<dbReference type="RefSeq" id="WP_150948781.1">
    <property type="nucleotide sequence ID" value="NZ_VCMV01000063.1"/>
</dbReference>
<dbReference type="Gene3D" id="2.40.50.90">
    <property type="match status" value="1"/>
</dbReference>
<keyword evidence="1" id="KW-0238">DNA-binding</keyword>
<keyword evidence="2" id="KW-1185">Reference proteome</keyword>
<dbReference type="EMBL" id="VCMV01000063">
    <property type="protein sequence ID" value="KAB0264723.1"/>
    <property type="molecule type" value="Genomic_DNA"/>
</dbReference>
<accession>A0A5N3P4U1</accession>
<dbReference type="InterPro" id="IPR035437">
    <property type="entry name" value="SNase_OB-fold_sf"/>
</dbReference>
<protein>
    <submittedName>
        <fullName evidence="1">DNA-binding protein</fullName>
    </submittedName>
</protein>
<name>A0A5N3P4U1_9HYPH</name>
<reference evidence="1 2" key="1">
    <citation type="journal article" date="2019" name="Microorganisms">
        <title>Genome Insights into the Novel Species Microvirga brassicacearum, a Rapeseed Endophyte with Biotechnological Potential.</title>
        <authorList>
            <person name="Jimenez-Gomez A."/>
            <person name="Saati-Santamaria Z."/>
            <person name="Igual J.M."/>
            <person name="Rivas R."/>
            <person name="Mateos P.F."/>
            <person name="Garcia-Fraile P."/>
        </authorList>
    </citation>
    <scope>NUCLEOTIDE SEQUENCE [LARGE SCALE GENOMIC DNA]</scope>
    <source>
        <strain evidence="1 2">CDVBN77</strain>
    </source>
</reference>
<dbReference type="SUPFAM" id="SSF50199">
    <property type="entry name" value="Staphylococcal nuclease"/>
    <property type="match status" value="1"/>
</dbReference>